<dbReference type="NCBIfam" id="TIGR01549">
    <property type="entry name" value="HAD-SF-IA-v1"/>
    <property type="match status" value="1"/>
</dbReference>
<accession>A0A6L8LFD7</accession>
<dbReference type="PANTHER" id="PTHR43434">
    <property type="entry name" value="PHOSPHOGLYCOLATE PHOSPHATASE"/>
    <property type="match status" value="1"/>
</dbReference>
<reference evidence="5 6" key="1">
    <citation type="submission" date="2020-01" db="EMBL/GenBank/DDBJ databases">
        <authorList>
            <person name="Chen S."/>
        </authorList>
    </citation>
    <scope>NUCLEOTIDE SEQUENCE [LARGE SCALE GENOMIC DNA]</scope>
    <source>
        <strain evidence="5 6">GS-10</strain>
    </source>
</reference>
<dbReference type="Gene3D" id="3.40.50.1000">
    <property type="entry name" value="HAD superfamily/HAD-like"/>
    <property type="match status" value="1"/>
</dbReference>
<dbReference type="Gene3D" id="1.10.150.240">
    <property type="entry name" value="Putative phosphatase, domain 2"/>
    <property type="match status" value="1"/>
</dbReference>
<dbReference type="InterPro" id="IPR023198">
    <property type="entry name" value="PGP-like_dom2"/>
</dbReference>
<dbReference type="SUPFAM" id="SSF56784">
    <property type="entry name" value="HAD-like"/>
    <property type="match status" value="1"/>
</dbReference>
<protein>
    <recommendedName>
        <fullName evidence="4">phosphoglycolate phosphatase</fullName>
        <ecNumber evidence="4">3.1.3.18</ecNumber>
    </recommendedName>
</protein>
<dbReference type="EMBL" id="WWEN01000002">
    <property type="protein sequence ID" value="MYM54535.1"/>
    <property type="molecule type" value="Genomic_DNA"/>
</dbReference>
<dbReference type="InterPro" id="IPR050155">
    <property type="entry name" value="HAD-like_hydrolase_sf"/>
</dbReference>
<evidence type="ECO:0000256" key="2">
    <source>
        <dbReference type="ARBA" id="ARBA00004818"/>
    </source>
</evidence>
<comment type="similarity">
    <text evidence="3">Belongs to the HAD-like hydrolase superfamily. CbbY/CbbZ/Gph/YieH family.</text>
</comment>
<dbReference type="RefSeq" id="WP_160972222.1">
    <property type="nucleotide sequence ID" value="NZ_WWEN01000002.1"/>
</dbReference>
<sequence length="227" mass="23906">MQTVIFDLDGTLADTSGDLIAAANACFRAMGRGDVLDPLVDASTAFMGGRAMLTLGLERIAHGDVAGQVDQWYPHLLSAYEADIDRYTTIYPGAMEAVGVLSATGYKVGICTNKPEKLAETLLSRLGIRKAFASLIGADTLPTRKPDPAPLREAALRAGGDPAQSLIVGDTITDRQTARALGVPCILVTFGPDGRAVADLDPEGMIDHYDALPGEVRRLIGVPALTD</sequence>
<name>A0A6L8LFD7_9RHOB</name>
<evidence type="ECO:0000313" key="6">
    <source>
        <dbReference type="Proteomes" id="UP000479043"/>
    </source>
</evidence>
<dbReference type="SFLD" id="SFLDS00003">
    <property type="entry name" value="Haloacid_Dehalogenase"/>
    <property type="match status" value="1"/>
</dbReference>
<dbReference type="SFLD" id="SFLDG01129">
    <property type="entry name" value="C1.5:_HAD__Beta-PGM__Phosphata"/>
    <property type="match status" value="1"/>
</dbReference>
<dbReference type="Proteomes" id="UP000479043">
    <property type="component" value="Unassembled WGS sequence"/>
</dbReference>
<dbReference type="GO" id="GO:0005829">
    <property type="term" value="C:cytosol"/>
    <property type="evidence" value="ECO:0007669"/>
    <property type="project" value="TreeGrafter"/>
</dbReference>
<dbReference type="PANTHER" id="PTHR43434:SF1">
    <property type="entry name" value="PHOSPHOGLYCOLATE PHOSPHATASE"/>
    <property type="match status" value="1"/>
</dbReference>
<dbReference type="PRINTS" id="PR00413">
    <property type="entry name" value="HADHALOGNASE"/>
</dbReference>
<dbReference type="EC" id="3.1.3.18" evidence="4"/>
<evidence type="ECO:0000256" key="1">
    <source>
        <dbReference type="ARBA" id="ARBA00000830"/>
    </source>
</evidence>
<dbReference type="AlphaFoldDB" id="A0A6L8LFD7"/>
<evidence type="ECO:0000256" key="4">
    <source>
        <dbReference type="ARBA" id="ARBA00013078"/>
    </source>
</evidence>
<gene>
    <name evidence="5" type="ORF">GR167_04410</name>
</gene>
<keyword evidence="6" id="KW-1185">Reference proteome</keyword>
<comment type="caution">
    <text evidence="5">The sequence shown here is derived from an EMBL/GenBank/DDBJ whole genome shotgun (WGS) entry which is preliminary data.</text>
</comment>
<evidence type="ECO:0000313" key="5">
    <source>
        <dbReference type="EMBL" id="MYM54535.1"/>
    </source>
</evidence>
<dbReference type="InterPro" id="IPR036412">
    <property type="entry name" value="HAD-like_sf"/>
</dbReference>
<comment type="catalytic activity">
    <reaction evidence="1">
        <text>2-phosphoglycolate + H2O = glycolate + phosphate</text>
        <dbReference type="Rhea" id="RHEA:14369"/>
        <dbReference type="ChEBI" id="CHEBI:15377"/>
        <dbReference type="ChEBI" id="CHEBI:29805"/>
        <dbReference type="ChEBI" id="CHEBI:43474"/>
        <dbReference type="ChEBI" id="CHEBI:58033"/>
        <dbReference type="EC" id="3.1.3.18"/>
    </reaction>
</comment>
<evidence type="ECO:0000256" key="3">
    <source>
        <dbReference type="ARBA" id="ARBA00006171"/>
    </source>
</evidence>
<dbReference type="InterPro" id="IPR041492">
    <property type="entry name" value="HAD_2"/>
</dbReference>
<dbReference type="InterPro" id="IPR006439">
    <property type="entry name" value="HAD-SF_hydro_IA"/>
</dbReference>
<dbReference type="GO" id="GO:0008967">
    <property type="term" value="F:phosphoglycolate phosphatase activity"/>
    <property type="evidence" value="ECO:0007669"/>
    <property type="project" value="UniProtKB-EC"/>
</dbReference>
<organism evidence="5 6">
    <name type="scientific">Thalassovita mangrovi</name>
    <dbReference type="NCBI Taxonomy" id="2692236"/>
    <lineage>
        <taxon>Bacteria</taxon>
        <taxon>Pseudomonadati</taxon>
        <taxon>Pseudomonadota</taxon>
        <taxon>Alphaproteobacteria</taxon>
        <taxon>Rhodobacterales</taxon>
        <taxon>Roseobacteraceae</taxon>
        <taxon>Thalassovita</taxon>
    </lineage>
</organism>
<dbReference type="Pfam" id="PF13419">
    <property type="entry name" value="HAD_2"/>
    <property type="match status" value="1"/>
</dbReference>
<dbReference type="InterPro" id="IPR023214">
    <property type="entry name" value="HAD_sf"/>
</dbReference>
<keyword evidence="5" id="KW-0378">Hydrolase</keyword>
<dbReference type="GO" id="GO:0006281">
    <property type="term" value="P:DNA repair"/>
    <property type="evidence" value="ECO:0007669"/>
    <property type="project" value="TreeGrafter"/>
</dbReference>
<comment type="pathway">
    <text evidence="2">Organic acid metabolism; glycolate biosynthesis; glycolate from 2-phosphoglycolate: step 1/1.</text>
</comment>
<proteinExistence type="inferred from homology"/>